<name>A0A840YW01_9SPHN</name>
<keyword evidence="1" id="KW-0812">Transmembrane</keyword>
<reference evidence="2 3" key="1">
    <citation type="submission" date="2020-08" db="EMBL/GenBank/DDBJ databases">
        <title>Genomic Encyclopedia of Type Strains, Phase IV (KMG-IV): sequencing the most valuable type-strain genomes for metagenomic binning, comparative biology and taxonomic classification.</title>
        <authorList>
            <person name="Goeker M."/>
        </authorList>
    </citation>
    <scope>NUCLEOTIDE SEQUENCE [LARGE SCALE GENOMIC DNA]</scope>
    <source>
        <strain evidence="2 3">DSM 27203</strain>
    </source>
</reference>
<dbReference type="Gene3D" id="1.20.1250.20">
    <property type="entry name" value="MFS general substrate transporter like domains"/>
    <property type="match status" value="1"/>
</dbReference>
<proteinExistence type="predicted"/>
<comment type="caution">
    <text evidence="2">The sequence shown here is derived from an EMBL/GenBank/DDBJ whole genome shotgun (WGS) entry which is preliminary data.</text>
</comment>
<feature type="transmembrane region" description="Helical" evidence="1">
    <location>
        <begin position="340"/>
        <end position="357"/>
    </location>
</feature>
<feature type="transmembrane region" description="Helical" evidence="1">
    <location>
        <begin position="277"/>
        <end position="295"/>
    </location>
</feature>
<feature type="transmembrane region" description="Helical" evidence="1">
    <location>
        <begin position="369"/>
        <end position="390"/>
    </location>
</feature>
<dbReference type="EMBL" id="JACIJI010000001">
    <property type="protein sequence ID" value="MBB5717726.1"/>
    <property type="molecule type" value="Genomic_DNA"/>
</dbReference>
<keyword evidence="1" id="KW-1133">Transmembrane helix</keyword>
<organism evidence="2 3">
    <name type="scientific">Stakelama sediminis</name>
    <dbReference type="NCBI Taxonomy" id="463200"/>
    <lineage>
        <taxon>Bacteria</taxon>
        <taxon>Pseudomonadati</taxon>
        <taxon>Pseudomonadota</taxon>
        <taxon>Alphaproteobacteria</taxon>
        <taxon>Sphingomonadales</taxon>
        <taxon>Sphingomonadaceae</taxon>
        <taxon>Stakelama</taxon>
    </lineage>
</organism>
<feature type="transmembrane region" description="Helical" evidence="1">
    <location>
        <begin position="245"/>
        <end position="265"/>
    </location>
</feature>
<evidence type="ECO:0000313" key="3">
    <source>
        <dbReference type="Proteomes" id="UP000554342"/>
    </source>
</evidence>
<feature type="transmembrane region" description="Helical" evidence="1">
    <location>
        <begin position="163"/>
        <end position="183"/>
    </location>
</feature>
<gene>
    <name evidence="2" type="ORF">FHR23_000633</name>
</gene>
<dbReference type="SUPFAM" id="SSF103473">
    <property type="entry name" value="MFS general substrate transporter"/>
    <property type="match status" value="1"/>
</dbReference>
<protein>
    <submittedName>
        <fullName evidence="2">PAT family beta-lactamase induction signal transducer AmpG</fullName>
    </submittedName>
</protein>
<dbReference type="InterPro" id="IPR036259">
    <property type="entry name" value="MFS_trans_sf"/>
</dbReference>
<feature type="transmembrane region" description="Helical" evidence="1">
    <location>
        <begin position="212"/>
        <end position="233"/>
    </location>
</feature>
<dbReference type="AlphaFoldDB" id="A0A840YW01"/>
<accession>A0A840YW01</accession>
<feature type="transmembrane region" description="Helical" evidence="1">
    <location>
        <begin position="301"/>
        <end position="320"/>
    </location>
</feature>
<evidence type="ECO:0000256" key="1">
    <source>
        <dbReference type="SAM" id="Phobius"/>
    </source>
</evidence>
<sequence length="400" mass="42469">MPSTKSLPPIWFIGLAVLPFGMFGALTLITVPQLLEARHVPETVIAGITSFAMIPGFTCFLLAPILDVHFSRRSYALVLGVAAAILGFVALEHLTDIKLLSTLLFLGFFCSQMFVTALGGWFGSIVPDDLSSPLGAWFAVGNTGGFGVGAITIITLLRVLPGTLGHVLIALLLIAPLAMLPFIPAPQNDRMLLHESFRTLFRDLVALVKQRIVLRTLFLFCLPAASFALTNTLGGLGDDFHASETFVATLSGTAVLAASVFGNLIVPKITRYISARLLYLTIGSVGALFTLSLIGMPRVPLVYAIALIGQNVFQSAAFTVENTIVFQSIGEGNPLASTQFAFLGAAAALPIVYMQAVDGHAYGMGGMTGTFAADALISLAACTLLLPFVLHWRRKKALTA</sequence>
<keyword evidence="1" id="KW-0472">Membrane</keyword>
<feature type="transmembrane region" description="Helical" evidence="1">
    <location>
        <begin position="12"/>
        <end position="31"/>
    </location>
</feature>
<feature type="transmembrane region" description="Helical" evidence="1">
    <location>
        <begin position="75"/>
        <end position="91"/>
    </location>
</feature>
<feature type="transmembrane region" description="Helical" evidence="1">
    <location>
        <begin position="103"/>
        <end position="122"/>
    </location>
</feature>
<dbReference type="RefSeq" id="WP_184001452.1">
    <property type="nucleotide sequence ID" value="NZ_BAABIF010000004.1"/>
</dbReference>
<feature type="transmembrane region" description="Helical" evidence="1">
    <location>
        <begin position="134"/>
        <end position="157"/>
    </location>
</feature>
<evidence type="ECO:0000313" key="2">
    <source>
        <dbReference type="EMBL" id="MBB5717726.1"/>
    </source>
</evidence>
<keyword evidence="3" id="KW-1185">Reference proteome</keyword>
<feature type="transmembrane region" description="Helical" evidence="1">
    <location>
        <begin position="43"/>
        <end position="63"/>
    </location>
</feature>
<dbReference type="Proteomes" id="UP000554342">
    <property type="component" value="Unassembled WGS sequence"/>
</dbReference>